<evidence type="ECO:0000313" key="8">
    <source>
        <dbReference type="EMBL" id="VAX31909.1"/>
    </source>
</evidence>
<accession>A0A3B1CP60</accession>
<dbReference type="InterPro" id="IPR013527">
    <property type="entry name" value="YicC-like_N"/>
</dbReference>
<keyword evidence="3" id="KW-0255">Endonuclease</keyword>
<evidence type="ECO:0000256" key="1">
    <source>
        <dbReference type="ARBA" id="ARBA00001968"/>
    </source>
</evidence>
<evidence type="ECO:0000259" key="6">
    <source>
        <dbReference type="Pfam" id="PF03755"/>
    </source>
</evidence>
<proteinExistence type="inferred from homology"/>
<dbReference type="PANTHER" id="PTHR30636">
    <property type="entry name" value="UPF0701 PROTEIN YICC"/>
    <property type="match status" value="1"/>
</dbReference>
<keyword evidence="4" id="KW-0378">Hydrolase</keyword>
<dbReference type="Pfam" id="PF03755">
    <property type="entry name" value="YicC-like_N"/>
    <property type="match status" value="1"/>
</dbReference>
<dbReference type="InterPro" id="IPR013551">
    <property type="entry name" value="YicC-like_C"/>
</dbReference>
<dbReference type="GO" id="GO:0004521">
    <property type="term" value="F:RNA endonuclease activity"/>
    <property type="evidence" value="ECO:0007669"/>
    <property type="project" value="InterPro"/>
</dbReference>
<dbReference type="GO" id="GO:0016787">
    <property type="term" value="F:hydrolase activity"/>
    <property type="evidence" value="ECO:0007669"/>
    <property type="project" value="UniProtKB-KW"/>
</dbReference>
<dbReference type="EMBL" id="UOGI01000126">
    <property type="protein sequence ID" value="VAX31909.1"/>
    <property type="molecule type" value="Genomic_DNA"/>
</dbReference>
<sequence>MNIQSMTGFGQAEEMGVRVEVRSVNHRYLDPRFRIPVFINPYEITLRNMIKERFARGRFDVTIALTDKADVKLGINRGLAGNLFQALRELQEDLGLKEGPSLDHLFWFRDILFREEPGYNPEDLIRVFETALDRLAGMRQREGEHLVKDILTMVDALESHLESVRAEVEGLLEKTYERIRVRISELAKETAIDDTRLLQEAAFLAEKADISEEITRIQSHMSQIRKIISEGGTIGRKLDFLLQELLREINTIGSKSSEYRVSDLVIQMKTEIEKIKEQVQNLQ</sequence>
<comment type="cofactor">
    <cofactor evidence="1">
        <name>a divalent metal cation</name>
        <dbReference type="ChEBI" id="CHEBI:60240"/>
    </cofactor>
</comment>
<protein>
    <submittedName>
        <fullName evidence="8">UPF0701 protein YloC</fullName>
    </submittedName>
</protein>
<dbReference type="AlphaFoldDB" id="A0A3B1CP60"/>
<evidence type="ECO:0000256" key="3">
    <source>
        <dbReference type="ARBA" id="ARBA00022759"/>
    </source>
</evidence>
<evidence type="ECO:0000256" key="2">
    <source>
        <dbReference type="ARBA" id="ARBA00022722"/>
    </source>
</evidence>
<gene>
    <name evidence="8" type="ORF">MNBD_NITROSPIRAE03-1862</name>
</gene>
<keyword evidence="2" id="KW-0540">Nuclease</keyword>
<evidence type="ECO:0000259" key="7">
    <source>
        <dbReference type="Pfam" id="PF08340"/>
    </source>
</evidence>
<comment type="similarity">
    <text evidence="5">Belongs to the YicC/YloC family.</text>
</comment>
<evidence type="ECO:0000256" key="4">
    <source>
        <dbReference type="ARBA" id="ARBA00022801"/>
    </source>
</evidence>
<dbReference type="Pfam" id="PF08340">
    <property type="entry name" value="YicC-like_C"/>
    <property type="match status" value="1"/>
</dbReference>
<reference evidence="8" key="1">
    <citation type="submission" date="2018-06" db="EMBL/GenBank/DDBJ databases">
        <authorList>
            <person name="Zhirakovskaya E."/>
        </authorList>
    </citation>
    <scope>NUCLEOTIDE SEQUENCE</scope>
</reference>
<feature type="domain" description="Endoribonuclease YicC-like C-terminal" evidence="7">
    <location>
        <begin position="166"/>
        <end position="282"/>
    </location>
</feature>
<name>A0A3B1CP60_9ZZZZ</name>
<dbReference type="InterPro" id="IPR005229">
    <property type="entry name" value="YicC/YloC-like"/>
</dbReference>
<feature type="domain" description="Endoribonuclease YicC-like N-terminal" evidence="6">
    <location>
        <begin position="3"/>
        <end position="147"/>
    </location>
</feature>
<dbReference type="PANTHER" id="PTHR30636:SF3">
    <property type="entry name" value="UPF0701 PROTEIN YICC"/>
    <property type="match status" value="1"/>
</dbReference>
<organism evidence="8">
    <name type="scientific">hydrothermal vent metagenome</name>
    <dbReference type="NCBI Taxonomy" id="652676"/>
    <lineage>
        <taxon>unclassified sequences</taxon>
        <taxon>metagenomes</taxon>
        <taxon>ecological metagenomes</taxon>
    </lineage>
</organism>
<dbReference type="NCBIfam" id="TIGR00255">
    <property type="entry name" value="YicC/YloC family endoribonuclease"/>
    <property type="match status" value="1"/>
</dbReference>
<evidence type="ECO:0000256" key="5">
    <source>
        <dbReference type="ARBA" id="ARBA00035648"/>
    </source>
</evidence>